<dbReference type="Proteomes" id="UP000290365">
    <property type="component" value="Chromosome"/>
</dbReference>
<dbReference type="GO" id="GO:0016787">
    <property type="term" value="F:hydrolase activity"/>
    <property type="evidence" value="ECO:0007669"/>
    <property type="project" value="UniProtKB-KW"/>
</dbReference>
<reference evidence="4 5" key="1">
    <citation type="submission" date="2019-01" db="EMBL/GenBank/DDBJ databases">
        <title>Ktedonosporobacter rubrisoli SCAWS-G2.</title>
        <authorList>
            <person name="Huang Y."/>
            <person name="Yan B."/>
        </authorList>
    </citation>
    <scope>NUCLEOTIDE SEQUENCE [LARGE SCALE GENOMIC DNA]</scope>
    <source>
        <strain evidence="4 5">SCAWS-G2</strain>
    </source>
</reference>
<dbReference type="InterPro" id="IPR050266">
    <property type="entry name" value="AB_hydrolase_sf"/>
</dbReference>
<keyword evidence="2" id="KW-0812">Transmembrane</keyword>
<evidence type="ECO:0000256" key="2">
    <source>
        <dbReference type="SAM" id="Phobius"/>
    </source>
</evidence>
<evidence type="ECO:0000256" key="1">
    <source>
        <dbReference type="SAM" id="MobiDB-lite"/>
    </source>
</evidence>
<evidence type="ECO:0000313" key="4">
    <source>
        <dbReference type="EMBL" id="QBD81380.1"/>
    </source>
</evidence>
<proteinExistence type="predicted"/>
<protein>
    <submittedName>
        <fullName evidence="4">Alpha/beta fold hydrolase</fullName>
    </submittedName>
</protein>
<gene>
    <name evidence="4" type="ORF">EPA93_37560</name>
</gene>
<dbReference type="InterPro" id="IPR000073">
    <property type="entry name" value="AB_hydrolase_1"/>
</dbReference>
<evidence type="ECO:0000313" key="5">
    <source>
        <dbReference type="Proteomes" id="UP000290365"/>
    </source>
</evidence>
<feature type="domain" description="AB hydrolase-1" evidence="3">
    <location>
        <begin position="162"/>
        <end position="541"/>
    </location>
</feature>
<dbReference type="OrthoDB" id="9796770at2"/>
<dbReference type="KEGG" id="kbs:EPA93_37560"/>
<name>A0A4P6K146_KTERU</name>
<dbReference type="AlphaFoldDB" id="A0A4P6K146"/>
<dbReference type="Pfam" id="PF00561">
    <property type="entry name" value="Abhydrolase_1"/>
    <property type="match status" value="1"/>
</dbReference>
<keyword evidence="4" id="KW-0378">Hydrolase</keyword>
<dbReference type="PANTHER" id="PTHR43798:SF27">
    <property type="entry name" value="HYDROLASE ALPHA_BETA HYDROLASE FOLD FAMILY"/>
    <property type="match status" value="1"/>
</dbReference>
<keyword evidence="2" id="KW-0472">Membrane</keyword>
<dbReference type="GO" id="GO:0016020">
    <property type="term" value="C:membrane"/>
    <property type="evidence" value="ECO:0007669"/>
    <property type="project" value="TreeGrafter"/>
</dbReference>
<dbReference type="SUPFAM" id="SSF53474">
    <property type="entry name" value="alpha/beta-Hydrolases"/>
    <property type="match status" value="1"/>
</dbReference>
<feature type="region of interest" description="Disordered" evidence="1">
    <location>
        <begin position="1"/>
        <end position="56"/>
    </location>
</feature>
<dbReference type="PANTHER" id="PTHR43798">
    <property type="entry name" value="MONOACYLGLYCEROL LIPASE"/>
    <property type="match status" value="1"/>
</dbReference>
<accession>A0A4P6K146</accession>
<evidence type="ECO:0000259" key="3">
    <source>
        <dbReference type="Pfam" id="PF00561"/>
    </source>
</evidence>
<dbReference type="EMBL" id="CP035758">
    <property type="protein sequence ID" value="QBD81380.1"/>
    <property type="molecule type" value="Genomic_DNA"/>
</dbReference>
<dbReference type="Gene3D" id="3.40.50.1820">
    <property type="entry name" value="alpha/beta hydrolase"/>
    <property type="match status" value="1"/>
</dbReference>
<keyword evidence="5" id="KW-1185">Reference proteome</keyword>
<organism evidence="4 5">
    <name type="scientific">Ktedonosporobacter rubrisoli</name>
    <dbReference type="NCBI Taxonomy" id="2509675"/>
    <lineage>
        <taxon>Bacteria</taxon>
        <taxon>Bacillati</taxon>
        <taxon>Chloroflexota</taxon>
        <taxon>Ktedonobacteria</taxon>
        <taxon>Ktedonobacterales</taxon>
        <taxon>Ktedonosporobacteraceae</taxon>
        <taxon>Ktedonosporobacter</taxon>
    </lineage>
</organism>
<keyword evidence="2" id="KW-1133">Transmembrane helix</keyword>
<dbReference type="InterPro" id="IPR029058">
    <property type="entry name" value="AB_hydrolase_fold"/>
</dbReference>
<feature type="transmembrane region" description="Helical" evidence="2">
    <location>
        <begin position="63"/>
        <end position="85"/>
    </location>
</feature>
<sequence length="575" mass="64228">MPARHCTERWLPLADNTHEDRQASQSKYDPPYYEYSSLQRPPTPPTPGSLSTSFPGKGKRKKILLFTLAAAGIVLVLTLLIGPYLSHLFSPHPSTVARKPPTDASFQKASCPFKLGDGIREGKTVTCGYLIVPENRSKPKGAKVRLAVAIFKAQNSQKDDHPVIRLEGGPGGPSLDNWAHYITLSQYSSFVFHHDLIMFDQRGTGYSTPSLKCPELQQLQFATLDKFLSPDASKHLTLQAVSACRDRLLHSGVDLNSFNVLENAADVRDLILALGYQQANLYGVSYGTRLALTVMRLFPTVLRSVVLDSTYPPQKNRDSLPAGGQRAFNVLFQGCADDSYCNKHYPQLDNVFYQLVTDLNANPAHFQTVDYQSGKSYNVVMAGDDFVFLLFSALYVTQYIPDLPRMIFEVRDHDYTTLAQMFGNLEFDDTFSDGMFYSDECSEDWDFLGQKDISQAMQGIRPQIQRSFQNDLQQEYETCRLWNVQPVPKAQKLAVVSDIPTLIIADEYDPITPPENGRLVAQTLKNSYYFSLSGLGHGAQYNSSCADGIISAFEDKPTQMPTYACVSSMREPAFV</sequence>